<dbReference type="EMBL" id="BNDV01000008">
    <property type="protein sequence ID" value="GHI14434.1"/>
    <property type="molecule type" value="Genomic_DNA"/>
</dbReference>
<keyword evidence="2" id="KW-1185">Reference proteome</keyword>
<evidence type="ECO:0000313" key="2">
    <source>
        <dbReference type="Proteomes" id="UP000660554"/>
    </source>
</evidence>
<proteinExistence type="predicted"/>
<organism evidence="1 2">
    <name type="scientific">Streptomyces virginiae</name>
    <name type="common">Streptomyces cinnamonensis</name>
    <dbReference type="NCBI Taxonomy" id="1961"/>
    <lineage>
        <taxon>Bacteria</taxon>
        <taxon>Bacillati</taxon>
        <taxon>Actinomycetota</taxon>
        <taxon>Actinomycetes</taxon>
        <taxon>Kitasatosporales</taxon>
        <taxon>Streptomycetaceae</taxon>
        <taxon>Streptomyces</taxon>
    </lineage>
</organism>
<reference evidence="2" key="1">
    <citation type="submission" date="2020-09" db="EMBL/GenBank/DDBJ databases">
        <title>Whole genome shotgun sequence of Streptomyces cinnamonensis NBRC 15873.</title>
        <authorList>
            <person name="Komaki H."/>
            <person name="Tamura T."/>
        </authorList>
    </citation>
    <scope>NUCLEOTIDE SEQUENCE [LARGE SCALE GENOMIC DNA]</scope>
    <source>
        <strain evidence="2">NBRC 15873</strain>
    </source>
</reference>
<sequence length="90" mass="10371">MAVIDIHNDSKGWLTMWLEPLGEDRWLKPDEVFRVRSDYNGDELAFSINYWVDDADPSVQNINVWIENGDCYAEVTDRSGAVVECGHQRP</sequence>
<gene>
    <name evidence="1" type="ORF">Scinn_38970</name>
</gene>
<name>A0ABQ3NNZ4_STRVG</name>
<evidence type="ECO:0000313" key="1">
    <source>
        <dbReference type="EMBL" id="GHI14434.1"/>
    </source>
</evidence>
<dbReference type="GeneID" id="86952164"/>
<dbReference type="Proteomes" id="UP000660554">
    <property type="component" value="Unassembled WGS sequence"/>
</dbReference>
<comment type="caution">
    <text evidence="1">The sequence shown here is derived from an EMBL/GenBank/DDBJ whole genome shotgun (WGS) entry which is preliminary data.</text>
</comment>
<dbReference type="RefSeq" id="WP_030663111.1">
    <property type="nucleotide sequence ID" value="NZ_BMRU01000060.1"/>
</dbReference>
<accession>A0ABQ3NNZ4</accession>
<protein>
    <submittedName>
        <fullName evidence="1">Uncharacterized protein</fullName>
    </submittedName>
</protein>